<dbReference type="PANTHER" id="PTHR12652:SF50">
    <property type="entry name" value="PEROXIN 11"/>
    <property type="match status" value="1"/>
</dbReference>
<dbReference type="InterPro" id="IPR008733">
    <property type="entry name" value="PEX11"/>
</dbReference>
<evidence type="ECO:0000256" key="2">
    <source>
        <dbReference type="ARBA" id="ARBA00023136"/>
    </source>
</evidence>
<sequence length="254" mass="29064">MERMRNPGKMDEKTCRLIGLMKRTDGRDKSFRIVQYSSMLLVCALEKGGTASSLVGSMKLAMSTTRKSLRLVKMVENFRELFLVVFRRKNKGVKIMNRLLGVLAVAAEVLYFYYDHLVWLHRISVRALPKPEAVRVESMSSYMWLSNATFEFFRQLHLLSETLRNQRKDRLSASNEGSGEGEKRALFELDKKYSTAMRKQVVAVVKQGSDVVTATCESNLLWFLTERQTRTIEGISGLLASLIGFYGVWLDVKI</sequence>
<reference evidence="6" key="1">
    <citation type="submission" date="2021-01" db="EMBL/GenBank/DDBJ databases">
        <authorList>
            <person name="Corre E."/>
            <person name="Pelletier E."/>
            <person name="Niang G."/>
            <person name="Scheremetjew M."/>
            <person name="Finn R."/>
            <person name="Kale V."/>
            <person name="Holt S."/>
            <person name="Cochrane G."/>
            <person name="Meng A."/>
            <person name="Brown T."/>
            <person name="Cohen L."/>
        </authorList>
    </citation>
    <scope>NUCLEOTIDE SEQUENCE</scope>
    <source>
        <strain evidence="6">UTEX LB 2760</strain>
    </source>
</reference>
<name>A0A7S0FZI4_9RHOD</name>
<protein>
    <recommendedName>
        <fullName evidence="7">Peroxisomal biogenesis factor 11</fullName>
    </recommendedName>
</protein>
<evidence type="ECO:0000256" key="3">
    <source>
        <dbReference type="ARBA" id="ARBA00023140"/>
    </source>
</evidence>
<dbReference type="PANTHER" id="PTHR12652">
    <property type="entry name" value="PEROXISOMAL BIOGENESIS FACTOR 11"/>
    <property type="match status" value="1"/>
</dbReference>
<keyword evidence="5" id="KW-0812">Transmembrane</keyword>
<proteinExistence type="predicted"/>
<feature type="transmembrane region" description="Helical" evidence="5">
    <location>
        <begin position="95"/>
        <end position="114"/>
    </location>
</feature>
<evidence type="ECO:0000256" key="4">
    <source>
        <dbReference type="ARBA" id="ARBA00046271"/>
    </source>
</evidence>
<organism evidence="6">
    <name type="scientific">Rhodosorus marinus</name>
    <dbReference type="NCBI Taxonomy" id="101924"/>
    <lineage>
        <taxon>Eukaryota</taxon>
        <taxon>Rhodophyta</taxon>
        <taxon>Stylonematophyceae</taxon>
        <taxon>Stylonematales</taxon>
        <taxon>Stylonemataceae</taxon>
        <taxon>Rhodosorus</taxon>
    </lineage>
</organism>
<gene>
    <name evidence="6" type="ORF">RMAR0315_LOCUS2513</name>
</gene>
<dbReference type="EMBL" id="HBEK01004578">
    <property type="protein sequence ID" value="CAD8392536.1"/>
    <property type="molecule type" value="Transcribed_RNA"/>
</dbReference>
<accession>A0A7S0FZI4</accession>
<keyword evidence="5" id="KW-1133">Transmembrane helix</keyword>
<dbReference type="Pfam" id="PF05648">
    <property type="entry name" value="PEX11"/>
    <property type="match status" value="1"/>
</dbReference>
<keyword evidence="2 5" id="KW-0472">Membrane</keyword>
<keyword evidence="1" id="KW-0962">Peroxisome biogenesis</keyword>
<dbReference type="GO" id="GO:0016559">
    <property type="term" value="P:peroxisome fission"/>
    <property type="evidence" value="ECO:0007669"/>
    <property type="project" value="InterPro"/>
</dbReference>
<keyword evidence="3" id="KW-0576">Peroxisome</keyword>
<dbReference type="AlphaFoldDB" id="A0A7S0FZI4"/>
<evidence type="ECO:0000256" key="1">
    <source>
        <dbReference type="ARBA" id="ARBA00022593"/>
    </source>
</evidence>
<comment type="subcellular location">
    <subcellularLocation>
        <location evidence="4">Peroxisome membrane</location>
    </subcellularLocation>
</comment>
<evidence type="ECO:0008006" key="7">
    <source>
        <dbReference type="Google" id="ProtNLM"/>
    </source>
</evidence>
<evidence type="ECO:0000256" key="5">
    <source>
        <dbReference type="SAM" id="Phobius"/>
    </source>
</evidence>
<dbReference type="GO" id="GO:0005778">
    <property type="term" value="C:peroxisomal membrane"/>
    <property type="evidence" value="ECO:0007669"/>
    <property type="project" value="UniProtKB-SubCell"/>
</dbReference>
<evidence type="ECO:0000313" key="6">
    <source>
        <dbReference type="EMBL" id="CAD8392536.1"/>
    </source>
</evidence>